<feature type="compositionally biased region" description="Basic and acidic residues" evidence="1">
    <location>
        <begin position="64"/>
        <end position="83"/>
    </location>
</feature>
<dbReference type="InParanoid" id="A0A165EYT3"/>
<evidence type="ECO:0000313" key="3">
    <source>
        <dbReference type="Proteomes" id="UP000077266"/>
    </source>
</evidence>
<evidence type="ECO:0000313" key="2">
    <source>
        <dbReference type="EMBL" id="KZV87995.1"/>
    </source>
</evidence>
<keyword evidence="3" id="KW-1185">Reference proteome</keyword>
<feature type="compositionally biased region" description="Basic and acidic residues" evidence="1">
    <location>
        <begin position="44"/>
        <end position="57"/>
    </location>
</feature>
<sequence>MTRVETRSVESSWRRIQRSLAKTAGGDERRPAETRAGAGRVCRLPRERGRMGSEEWSARSSSANDERERDRENHGCEQRKFKQREIVQRGSERKVESRFESERVEFKKSSVRQSVKDCTAAGTGPGLGECREVVCGDCEAFCTCGPVLQDGSMQVDSSTEGRLVRAGQRLAVNV</sequence>
<organism evidence="2 3">
    <name type="scientific">Exidia glandulosa HHB12029</name>
    <dbReference type="NCBI Taxonomy" id="1314781"/>
    <lineage>
        <taxon>Eukaryota</taxon>
        <taxon>Fungi</taxon>
        <taxon>Dikarya</taxon>
        <taxon>Basidiomycota</taxon>
        <taxon>Agaricomycotina</taxon>
        <taxon>Agaricomycetes</taxon>
        <taxon>Auriculariales</taxon>
        <taxon>Exidiaceae</taxon>
        <taxon>Exidia</taxon>
    </lineage>
</organism>
<feature type="region of interest" description="Disordered" evidence="1">
    <location>
        <begin position="1"/>
        <end position="83"/>
    </location>
</feature>
<proteinExistence type="predicted"/>
<name>A0A165EYT3_EXIGL</name>
<dbReference type="AlphaFoldDB" id="A0A165EYT3"/>
<dbReference type="EMBL" id="KV426110">
    <property type="protein sequence ID" value="KZV87995.1"/>
    <property type="molecule type" value="Genomic_DNA"/>
</dbReference>
<protein>
    <submittedName>
        <fullName evidence="2">Uncharacterized protein</fullName>
    </submittedName>
</protein>
<gene>
    <name evidence="2" type="ORF">EXIGLDRAFT_188017</name>
</gene>
<evidence type="ECO:0000256" key="1">
    <source>
        <dbReference type="SAM" id="MobiDB-lite"/>
    </source>
</evidence>
<dbReference type="Proteomes" id="UP000077266">
    <property type="component" value="Unassembled WGS sequence"/>
</dbReference>
<accession>A0A165EYT3</accession>
<reference evidence="2 3" key="1">
    <citation type="journal article" date="2016" name="Mol. Biol. Evol.">
        <title>Comparative Genomics of Early-Diverging Mushroom-Forming Fungi Provides Insights into the Origins of Lignocellulose Decay Capabilities.</title>
        <authorList>
            <person name="Nagy L.G."/>
            <person name="Riley R."/>
            <person name="Tritt A."/>
            <person name="Adam C."/>
            <person name="Daum C."/>
            <person name="Floudas D."/>
            <person name="Sun H."/>
            <person name="Yadav J.S."/>
            <person name="Pangilinan J."/>
            <person name="Larsson K.H."/>
            <person name="Matsuura K."/>
            <person name="Barry K."/>
            <person name="Labutti K."/>
            <person name="Kuo R."/>
            <person name="Ohm R.A."/>
            <person name="Bhattacharya S.S."/>
            <person name="Shirouzu T."/>
            <person name="Yoshinaga Y."/>
            <person name="Martin F.M."/>
            <person name="Grigoriev I.V."/>
            <person name="Hibbett D.S."/>
        </authorList>
    </citation>
    <scope>NUCLEOTIDE SEQUENCE [LARGE SCALE GENOMIC DNA]</scope>
    <source>
        <strain evidence="2 3">HHB12029</strain>
    </source>
</reference>